<dbReference type="Proteomes" id="UP000234778">
    <property type="component" value="Unassembled WGS sequence"/>
</dbReference>
<dbReference type="AlphaFoldDB" id="A0A2I1KVD9"/>
<sequence>MQPIEISVPAATYHGRSLLALVLSVPAAADVPRITEICQDSALQRWTTVPSPYTEADARGFVEDVVGPGWDSGESPTWAVREVGDDGATTLVGMLGITSCGEGCGDIGFWLAPEARGRGTLHRALEAVIDLALDPDGPLALRRLGWACWIDDGVPNWASWRAVWRLGFVREGLRRAAAVKGGRVMDEWVGALLAGDPREPRAPWDGPEPASSEPTGRGHGSAHTAGGSTPLVALDGVGRREGDDPEALVRRFHHVYGLPVQVDGPSLDRASLQMRMSLIAEEFGELMGAVYGPAARSEVEAGVARAVACDDGTRDTVETADALADLVYVIYGMALETGIDLAAVLSEVQRSNMSKLGADGRPIYREDGKVLKGPGYFRPDVAGVLGLAED</sequence>
<dbReference type="GeneID" id="81707595"/>
<dbReference type="GO" id="GO:0008999">
    <property type="term" value="F:protein-N-terminal-alanine acetyltransferase activity"/>
    <property type="evidence" value="ECO:0007669"/>
    <property type="project" value="TreeGrafter"/>
</dbReference>
<dbReference type="PANTHER" id="PTHR43441">
    <property type="entry name" value="RIBOSOMAL-PROTEIN-SERINE ACETYLTRANSFERASE"/>
    <property type="match status" value="1"/>
</dbReference>
<comment type="caution">
    <text evidence="3">The sequence shown here is derived from an EMBL/GenBank/DDBJ whole genome shotgun (WGS) entry which is preliminary data.</text>
</comment>
<dbReference type="InterPro" id="IPR033653">
    <property type="entry name" value="NTP-PPase_DR2231-like"/>
</dbReference>
<evidence type="ECO:0000313" key="4">
    <source>
        <dbReference type="Proteomes" id="UP000234778"/>
    </source>
</evidence>
<dbReference type="PANTHER" id="PTHR43441:SF10">
    <property type="entry name" value="ACETYLTRANSFERASE"/>
    <property type="match status" value="1"/>
</dbReference>
<evidence type="ECO:0000313" key="3">
    <source>
        <dbReference type="EMBL" id="PKY99567.1"/>
    </source>
</evidence>
<protein>
    <submittedName>
        <fullName evidence="3">Phosphoribosyl-ATP diphosphatase</fullName>
    </submittedName>
</protein>
<name>A0A2I1KVD9_9ACTO</name>
<dbReference type="Pfam" id="PF01503">
    <property type="entry name" value="PRA-PH"/>
    <property type="match status" value="1"/>
</dbReference>
<dbReference type="InterPro" id="IPR016181">
    <property type="entry name" value="Acyl_CoA_acyltransferase"/>
</dbReference>
<feature type="region of interest" description="Disordered" evidence="1">
    <location>
        <begin position="196"/>
        <end position="231"/>
    </location>
</feature>
<dbReference type="InterPro" id="IPR021130">
    <property type="entry name" value="PRib-ATP_PPHydrolase-like"/>
</dbReference>
<dbReference type="CDD" id="cd11530">
    <property type="entry name" value="NTP-PPase_DR2231_like"/>
    <property type="match status" value="1"/>
</dbReference>
<organism evidence="3 4">
    <name type="scientific">Actinomyces urogenitalis</name>
    <dbReference type="NCBI Taxonomy" id="103621"/>
    <lineage>
        <taxon>Bacteria</taxon>
        <taxon>Bacillati</taxon>
        <taxon>Actinomycetota</taxon>
        <taxon>Actinomycetes</taxon>
        <taxon>Actinomycetales</taxon>
        <taxon>Actinomycetaceae</taxon>
        <taxon>Actinomyces</taxon>
    </lineage>
</organism>
<dbReference type="GO" id="GO:1990189">
    <property type="term" value="F:protein N-terminal-serine acetyltransferase activity"/>
    <property type="evidence" value="ECO:0007669"/>
    <property type="project" value="TreeGrafter"/>
</dbReference>
<dbReference type="Gene3D" id="3.40.630.30">
    <property type="match status" value="1"/>
</dbReference>
<dbReference type="InterPro" id="IPR051908">
    <property type="entry name" value="Ribosomal_N-acetyltransferase"/>
</dbReference>
<dbReference type="Gene3D" id="1.10.3420.10">
    <property type="entry name" value="putative ntp pyrophosphohydrolase like domain"/>
    <property type="match status" value="1"/>
</dbReference>
<reference evidence="3 4" key="1">
    <citation type="submission" date="2017-12" db="EMBL/GenBank/DDBJ databases">
        <title>Phylogenetic diversity of female urinary microbiome.</title>
        <authorList>
            <person name="Thomas-White K."/>
            <person name="Wolfe A.J."/>
        </authorList>
    </citation>
    <scope>NUCLEOTIDE SEQUENCE [LARGE SCALE GENOMIC DNA]</scope>
    <source>
        <strain evidence="3 4">UMB0319</strain>
    </source>
</reference>
<dbReference type="SUPFAM" id="SSF55729">
    <property type="entry name" value="Acyl-CoA N-acyltransferases (Nat)"/>
    <property type="match status" value="1"/>
</dbReference>
<dbReference type="RefSeq" id="WP_101637806.1">
    <property type="nucleotide sequence ID" value="NZ_JAWHHX010000001.1"/>
</dbReference>
<gene>
    <name evidence="3" type="ORF">CYJ26_01355</name>
</gene>
<dbReference type="PROSITE" id="PS51186">
    <property type="entry name" value="GNAT"/>
    <property type="match status" value="1"/>
</dbReference>
<accession>A0A2I1KVD9</accession>
<proteinExistence type="predicted"/>
<dbReference type="Pfam" id="PF13302">
    <property type="entry name" value="Acetyltransf_3"/>
    <property type="match status" value="1"/>
</dbReference>
<dbReference type="InterPro" id="IPR000182">
    <property type="entry name" value="GNAT_dom"/>
</dbReference>
<dbReference type="EMBL" id="PKHA01000001">
    <property type="protein sequence ID" value="PKY99567.1"/>
    <property type="molecule type" value="Genomic_DNA"/>
</dbReference>
<evidence type="ECO:0000256" key="1">
    <source>
        <dbReference type="SAM" id="MobiDB-lite"/>
    </source>
</evidence>
<feature type="domain" description="N-acetyltransferase" evidence="2">
    <location>
        <begin position="21"/>
        <end position="199"/>
    </location>
</feature>
<dbReference type="InterPro" id="IPR023292">
    <property type="entry name" value="NTP_PyroPHydrolase-like_dom_sf"/>
</dbReference>
<evidence type="ECO:0000259" key="2">
    <source>
        <dbReference type="PROSITE" id="PS51186"/>
    </source>
</evidence>
<dbReference type="GO" id="GO:0005737">
    <property type="term" value="C:cytoplasm"/>
    <property type="evidence" value="ECO:0007669"/>
    <property type="project" value="TreeGrafter"/>
</dbReference>